<dbReference type="PROSITE" id="PS51725">
    <property type="entry name" value="ABM"/>
    <property type="match status" value="1"/>
</dbReference>
<gene>
    <name evidence="2" type="ORF">M9R32_10260</name>
</gene>
<feature type="domain" description="ABM" evidence="1">
    <location>
        <begin position="2"/>
        <end position="90"/>
    </location>
</feature>
<dbReference type="InterPro" id="IPR011008">
    <property type="entry name" value="Dimeric_a/b-barrel"/>
</dbReference>
<protein>
    <submittedName>
        <fullName evidence="2">Antibiotic biosynthesis monooxygenase</fullName>
    </submittedName>
</protein>
<dbReference type="SUPFAM" id="SSF54909">
    <property type="entry name" value="Dimeric alpha+beta barrel"/>
    <property type="match status" value="1"/>
</dbReference>
<reference evidence="2" key="1">
    <citation type="submission" date="2022-05" db="EMBL/GenBank/DDBJ databases">
        <authorList>
            <person name="Colautti A."/>
            <person name="Iacumin L."/>
        </authorList>
    </citation>
    <scope>NUCLEOTIDE SEQUENCE</scope>
    <source>
        <strain evidence="2">SK 55</strain>
    </source>
</reference>
<sequence length="101" mass="11868">MYVVHSTVQVPKGKADEVIAIYQNRSRLVDTFEGFQVFHLWQNEKRPEELTVHMEWLDKASYMNWVTSDAFKKVHELEKNYPDQELAAIVPKVTKYAVVAR</sequence>
<organism evidence="2 3">
    <name type="scientific">Paenisporosarcina quisquiliarum</name>
    <dbReference type="NCBI Taxonomy" id="365346"/>
    <lineage>
        <taxon>Bacteria</taxon>
        <taxon>Bacillati</taxon>
        <taxon>Bacillota</taxon>
        <taxon>Bacilli</taxon>
        <taxon>Bacillales</taxon>
        <taxon>Caryophanaceae</taxon>
        <taxon>Paenisporosarcina</taxon>
    </lineage>
</organism>
<dbReference type="AlphaFoldDB" id="A0A9X3LJD6"/>
<dbReference type="Proteomes" id="UP001152173">
    <property type="component" value="Unassembled WGS sequence"/>
</dbReference>
<evidence type="ECO:0000313" key="2">
    <source>
        <dbReference type="EMBL" id="MCZ8537564.1"/>
    </source>
</evidence>
<evidence type="ECO:0000313" key="3">
    <source>
        <dbReference type="Proteomes" id="UP001152173"/>
    </source>
</evidence>
<evidence type="ECO:0000259" key="1">
    <source>
        <dbReference type="PROSITE" id="PS51725"/>
    </source>
</evidence>
<dbReference type="GO" id="GO:0004497">
    <property type="term" value="F:monooxygenase activity"/>
    <property type="evidence" value="ECO:0007669"/>
    <property type="project" value="UniProtKB-KW"/>
</dbReference>
<accession>A0A9X3LJD6</accession>
<keyword evidence="3" id="KW-1185">Reference proteome</keyword>
<dbReference type="PANTHER" id="PTHR34474">
    <property type="entry name" value="SIGNAL TRANSDUCTION PROTEIN TRAP"/>
    <property type="match status" value="1"/>
</dbReference>
<keyword evidence="2" id="KW-0503">Monooxygenase</keyword>
<dbReference type="Pfam" id="PF03992">
    <property type="entry name" value="ABM"/>
    <property type="match status" value="1"/>
</dbReference>
<proteinExistence type="predicted"/>
<name>A0A9X3LJD6_9BACL</name>
<dbReference type="InterPro" id="IPR007138">
    <property type="entry name" value="ABM_dom"/>
</dbReference>
<comment type="caution">
    <text evidence="2">The sequence shown here is derived from an EMBL/GenBank/DDBJ whole genome shotgun (WGS) entry which is preliminary data.</text>
</comment>
<dbReference type="RefSeq" id="WP_269926657.1">
    <property type="nucleotide sequence ID" value="NZ_JAMKBJ010000008.1"/>
</dbReference>
<dbReference type="PANTHER" id="PTHR34474:SF4">
    <property type="entry name" value="HEME OXYGENASE (STAPHYLOBILIN-PRODUCING) 1"/>
    <property type="match status" value="1"/>
</dbReference>
<dbReference type="InterPro" id="IPR050404">
    <property type="entry name" value="Heme-degrading_MO"/>
</dbReference>
<dbReference type="Gene3D" id="3.30.70.100">
    <property type="match status" value="1"/>
</dbReference>
<keyword evidence="2" id="KW-0560">Oxidoreductase</keyword>
<dbReference type="EMBL" id="JAMKBJ010000008">
    <property type="protein sequence ID" value="MCZ8537564.1"/>
    <property type="molecule type" value="Genomic_DNA"/>
</dbReference>